<dbReference type="InterPro" id="IPR023346">
    <property type="entry name" value="Lysozyme-like_dom_sf"/>
</dbReference>
<name>A0A927PLK4_9ACTN</name>
<keyword evidence="6" id="KW-0808">Transferase</keyword>
<proteinExistence type="inferred from homology"/>
<dbReference type="PROSITE" id="PS51178">
    <property type="entry name" value="PASTA"/>
    <property type="match status" value="1"/>
</dbReference>
<comment type="similarity">
    <text evidence="1">In the C-terminal section; belongs to the transpeptidase family.</text>
</comment>
<dbReference type="GO" id="GO:0008955">
    <property type="term" value="F:peptidoglycan glycosyltransferase activity"/>
    <property type="evidence" value="ECO:0007669"/>
    <property type="project" value="UniProtKB-EC"/>
</dbReference>
<dbReference type="CDD" id="cd06577">
    <property type="entry name" value="PASTA_pknB"/>
    <property type="match status" value="1"/>
</dbReference>
<dbReference type="SUPFAM" id="SSF56601">
    <property type="entry name" value="beta-lactamase/transpeptidase-like"/>
    <property type="match status" value="1"/>
</dbReference>
<gene>
    <name evidence="16" type="ORF">HT102_12120</name>
</gene>
<comment type="caution">
    <text evidence="16">The sequence shown here is derived from an EMBL/GenBank/DDBJ whole genome shotgun (WGS) entry which is preliminary data.</text>
</comment>
<dbReference type="InterPro" id="IPR001460">
    <property type="entry name" value="PCN-bd_Tpept"/>
</dbReference>
<dbReference type="InterPro" id="IPR012338">
    <property type="entry name" value="Beta-lactam/transpept-like"/>
</dbReference>
<dbReference type="InterPro" id="IPR005543">
    <property type="entry name" value="PASTA_dom"/>
</dbReference>
<reference evidence="16" key="1">
    <citation type="submission" date="2020-09" db="EMBL/GenBank/DDBJ databases">
        <title>Hoyosella lacisalsi sp. nov., a halotolerant actinobacterium isolated from soil of Lake Gudzhirganskoe.</title>
        <authorList>
            <person name="Yang Q."/>
            <person name="Guo P.Y."/>
            <person name="Liu S.W."/>
            <person name="Li F.N."/>
            <person name="Sun C.H."/>
        </authorList>
    </citation>
    <scope>NUCLEOTIDE SEQUENCE</scope>
    <source>
        <strain evidence="16">G463</strain>
    </source>
</reference>
<evidence type="ECO:0000256" key="7">
    <source>
        <dbReference type="ARBA" id="ARBA00022801"/>
    </source>
</evidence>
<evidence type="ECO:0000256" key="12">
    <source>
        <dbReference type="ARBA" id="ARBA00034000"/>
    </source>
</evidence>
<dbReference type="SUPFAM" id="SSF53955">
    <property type="entry name" value="Lysozyme-like"/>
    <property type="match status" value="1"/>
</dbReference>
<dbReference type="Gene3D" id="3.40.710.10">
    <property type="entry name" value="DD-peptidase/beta-lactamase superfamily"/>
    <property type="match status" value="1"/>
</dbReference>
<keyword evidence="10" id="KW-0511">Multifunctional enzyme</keyword>
<dbReference type="Pfam" id="PF00905">
    <property type="entry name" value="Transpeptidase"/>
    <property type="match status" value="1"/>
</dbReference>
<evidence type="ECO:0000256" key="9">
    <source>
        <dbReference type="ARBA" id="ARBA00022984"/>
    </source>
</evidence>
<keyword evidence="9" id="KW-0573">Peptidoglycan synthesis</keyword>
<keyword evidence="8" id="KW-0133">Cell shape</keyword>
<evidence type="ECO:0000256" key="10">
    <source>
        <dbReference type="ARBA" id="ARBA00023268"/>
    </source>
</evidence>
<evidence type="ECO:0000256" key="14">
    <source>
        <dbReference type="SAM" id="MobiDB-lite"/>
    </source>
</evidence>
<dbReference type="GO" id="GO:0008658">
    <property type="term" value="F:penicillin binding"/>
    <property type="evidence" value="ECO:0007669"/>
    <property type="project" value="InterPro"/>
</dbReference>
<evidence type="ECO:0000256" key="11">
    <source>
        <dbReference type="ARBA" id="ARBA00023316"/>
    </source>
</evidence>
<feature type="region of interest" description="Disordered" evidence="14">
    <location>
        <begin position="734"/>
        <end position="782"/>
    </location>
</feature>
<evidence type="ECO:0000256" key="6">
    <source>
        <dbReference type="ARBA" id="ARBA00022679"/>
    </source>
</evidence>
<dbReference type="GO" id="GO:0009002">
    <property type="term" value="F:serine-type D-Ala-D-Ala carboxypeptidase activity"/>
    <property type="evidence" value="ECO:0007669"/>
    <property type="project" value="UniProtKB-EC"/>
</dbReference>
<keyword evidence="11" id="KW-0961">Cell wall biogenesis/degradation</keyword>
<dbReference type="InterPro" id="IPR001264">
    <property type="entry name" value="Glyco_trans_51"/>
</dbReference>
<evidence type="ECO:0000256" key="2">
    <source>
        <dbReference type="ARBA" id="ARBA00007739"/>
    </source>
</evidence>
<dbReference type="Proteomes" id="UP000642993">
    <property type="component" value="Unassembled WGS sequence"/>
</dbReference>
<dbReference type="FunFam" id="1.10.3810.10:FF:000001">
    <property type="entry name" value="Penicillin-binding protein 1A"/>
    <property type="match status" value="1"/>
</dbReference>
<keyword evidence="3" id="KW-0121">Carboxypeptidase</keyword>
<evidence type="ECO:0000256" key="8">
    <source>
        <dbReference type="ARBA" id="ARBA00022960"/>
    </source>
</evidence>
<dbReference type="GO" id="GO:0006508">
    <property type="term" value="P:proteolysis"/>
    <property type="evidence" value="ECO:0007669"/>
    <property type="project" value="UniProtKB-KW"/>
</dbReference>
<keyword evidence="5" id="KW-0328">Glycosyltransferase</keyword>
<comment type="catalytic activity">
    <reaction evidence="13">
        <text>[GlcNAc-(1-&gt;4)-Mur2Ac(oyl-L-Ala-gamma-D-Glu-L-Lys-D-Ala-D-Ala)](n)-di-trans,octa-cis-undecaprenyl diphosphate + beta-D-GlcNAc-(1-&gt;4)-Mur2Ac(oyl-L-Ala-gamma-D-Glu-L-Lys-D-Ala-D-Ala)-di-trans,octa-cis-undecaprenyl diphosphate = [GlcNAc-(1-&gt;4)-Mur2Ac(oyl-L-Ala-gamma-D-Glu-L-Lys-D-Ala-D-Ala)](n+1)-di-trans,octa-cis-undecaprenyl diphosphate + di-trans,octa-cis-undecaprenyl diphosphate + H(+)</text>
        <dbReference type="Rhea" id="RHEA:23708"/>
        <dbReference type="Rhea" id="RHEA-COMP:9602"/>
        <dbReference type="Rhea" id="RHEA-COMP:9603"/>
        <dbReference type="ChEBI" id="CHEBI:15378"/>
        <dbReference type="ChEBI" id="CHEBI:58405"/>
        <dbReference type="ChEBI" id="CHEBI:60033"/>
        <dbReference type="ChEBI" id="CHEBI:78435"/>
        <dbReference type="EC" id="2.4.99.28"/>
    </reaction>
</comment>
<dbReference type="PANTHER" id="PTHR32282">
    <property type="entry name" value="BINDING PROTEIN TRANSPEPTIDASE, PUTATIVE-RELATED"/>
    <property type="match status" value="1"/>
</dbReference>
<dbReference type="Gene3D" id="1.10.3810.10">
    <property type="entry name" value="Biosynthetic peptidoglycan transglycosylase-like"/>
    <property type="match status" value="1"/>
</dbReference>
<dbReference type="SMART" id="SM00740">
    <property type="entry name" value="PASTA"/>
    <property type="match status" value="1"/>
</dbReference>
<comment type="catalytic activity">
    <reaction evidence="12">
        <text>Preferential cleavage: (Ac)2-L-Lys-D-Ala-|-D-Ala. Also transpeptidation of peptidyl-alanyl moieties that are N-acyl substituents of D-alanine.</text>
        <dbReference type="EC" id="3.4.16.4"/>
    </reaction>
</comment>
<evidence type="ECO:0000256" key="13">
    <source>
        <dbReference type="ARBA" id="ARBA00049902"/>
    </source>
</evidence>
<feature type="domain" description="PASTA" evidence="15">
    <location>
        <begin position="667"/>
        <end position="730"/>
    </location>
</feature>
<dbReference type="AlphaFoldDB" id="A0A927PLK4"/>
<dbReference type="RefSeq" id="WP_192039806.1">
    <property type="nucleotide sequence ID" value="NZ_JACYWE010000007.1"/>
</dbReference>
<dbReference type="GO" id="GO:0008360">
    <property type="term" value="P:regulation of cell shape"/>
    <property type="evidence" value="ECO:0007669"/>
    <property type="project" value="UniProtKB-KW"/>
</dbReference>
<dbReference type="Pfam" id="PF03793">
    <property type="entry name" value="PASTA"/>
    <property type="match status" value="1"/>
</dbReference>
<dbReference type="PANTHER" id="PTHR32282:SF33">
    <property type="entry name" value="PEPTIDOGLYCAN GLYCOSYLTRANSFERASE"/>
    <property type="match status" value="1"/>
</dbReference>
<dbReference type="Gene3D" id="3.30.10.20">
    <property type="match status" value="1"/>
</dbReference>
<comment type="similarity">
    <text evidence="2">In the N-terminal section; belongs to the glycosyltransferase 51 family.</text>
</comment>
<evidence type="ECO:0000313" key="17">
    <source>
        <dbReference type="Proteomes" id="UP000642993"/>
    </source>
</evidence>
<dbReference type="GO" id="GO:0030288">
    <property type="term" value="C:outer membrane-bounded periplasmic space"/>
    <property type="evidence" value="ECO:0007669"/>
    <property type="project" value="TreeGrafter"/>
</dbReference>
<evidence type="ECO:0000259" key="15">
    <source>
        <dbReference type="PROSITE" id="PS51178"/>
    </source>
</evidence>
<organism evidence="16 17">
    <name type="scientific">Lolliginicoccus lacisalsi</name>
    <dbReference type="NCBI Taxonomy" id="2742202"/>
    <lineage>
        <taxon>Bacteria</taxon>
        <taxon>Bacillati</taxon>
        <taxon>Actinomycetota</taxon>
        <taxon>Actinomycetes</taxon>
        <taxon>Mycobacteriales</taxon>
        <taxon>Hoyosellaceae</taxon>
        <taxon>Lolliginicoccus</taxon>
    </lineage>
</organism>
<dbReference type="InterPro" id="IPR050396">
    <property type="entry name" value="Glycosyltr_51/Transpeptidase"/>
</dbReference>
<dbReference type="GO" id="GO:0071555">
    <property type="term" value="P:cell wall organization"/>
    <property type="evidence" value="ECO:0007669"/>
    <property type="project" value="UniProtKB-KW"/>
</dbReference>
<keyword evidence="17" id="KW-1185">Reference proteome</keyword>
<dbReference type="InterPro" id="IPR036950">
    <property type="entry name" value="PBP_transglycosylase"/>
</dbReference>
<dbReference type="GO" id="GO:0009252">
    <property type="term" value="P:peptidoglycan biosynthetic process"/>
    <property type="evidence" value="ECO:0007669"/>
    <property type="project" value="UniProtKB-KW"/>
</dbReference>
<dbReference type="Pfam" id="PF00912">
    <property type="entry name" value="Transgly"/>
    <property type="match status" value="1"/>
</dbReference>
<feature type="compositionally biased region" description="Pro residues" evidence="14">
    <location>
        <begin position="772"/>
        <end position="782"/>
    </location>
</feature>
<evidence type="ECO:0000256" key="3">
    <source>
        <dbReference type="ARBA" id="ARBA00022645"/>
    </source>
</evidence>
<dbReference type="EMBL" id="JACYWE010000007">
    <property type="protein sequence ID" value="MBD8507230.1"/>
    <property type="molecule type" value="Genomic_DNA"/>
</dbReference>
<accession>A0A927PLK4</accession>
<protein>
    <submittedName>
        <fullName evidence="16">Penicillin-binding protein</fullName>
    </submittedName>
</protein>
<keyword evidence="4" id="KW-0645">Protease</keyword>
<sequence>MLFPAAGGFGLASNKAAQTVENTSAQLIEGEVPAITTIVDVNGDTIAHIYEQRRTEVPSNRISDDMKLAIVSVEDKRFADHDGVDWKGTVRAALTNTTSGEVQQGASTLVQQYVKNYQLLVLAQNDAERRAAIETTPARKIREIRMALELDSRLSKEEILTRYLNLVPFGNGAYGIQQAAQTYFAIDAADLNPVQSAMLAGIVQSSSALNPYTNPERVLERRNVVLDTMIENIPERATEFIAAKEEPLGVIPEPRTIPQGCITAADKGFFCDYVLDYLAESGLSRDQLRRGGYRIQTTLDPEIQASAKRAINNNANARTPGVASVLNLLQPGKESHRLLAMASSRTYGLDGENYETVSAQPFSMVGHGAGSVFKIFTVAAALEQGMGINTTVSVPNRYNAFGLGDGGAPGCPVNHYCVENFTSYKSSMSLTEALATSPNTTFVQMIHQTGVEETVDMAVRLGLRSYTKPGTSGYSEQSLADMFTDQNLGSFTLGPVAVNPLELSNVAATLASDGMWCPPSPVDAVFDRYGNPVELATEPCEQVVEPGLARALSQGLGQDHVGNGTAARAANATGWSAPVSAKTGTTNSNFSAGFLGYTNTVAGVTYVYGDSPTPSPICSFNLRQCGSGNLFGGNEPAQTWFQAVGPVVNKLGAIREPVADQRRFRDGDPGLQVPNVAGLYQATAIRRLENADYEYETVWTSSAETRGVVTSYSPSGFAQPGSTITLYISDGSERVVRPAPSSPSTGDDDSAGTTPPRRARPDLPDQVEIPGLPNPVPVPDEN</sequence>
<evidence type="ECO:0000256" key="4">
    <source>
        <dbReference type="ARBA" id="ARBA00022670"/>
    </source>
</evidence>
<evidence type="ECO:0000256" key="5">
    <source>
        <dbReference type="ARBA" id="ARBA00022676"/>
    </source>
</evidence>
<evidence type="ECO:0000256" key="1">
    <source>
        <dbReference type="ARBA" id="ARBA00007090"/>
    </source>
</evidence>
<evidence type="ECO:0000313" key="16">
    <source>
        <dbReference type="EMBL" id="MBD8507230.1"/>
    </source>
</evidence>
<keyword evidence="7" id="KW-0378">Hydrolase</keyword>